<dbReference type="Proteomes" id="UP000673552">
    <property type="component" value="Unassembled WGS sequence"/>
</dbReference>
<feature type="compositionally biased region" description="Low complexity" evidence="1">
    <location>
        <begin position="1020"/>
        <end position="1046"/>
    </location>
</feature>
<feature type="compositionally biased region" description="Low complexity" evidence="1">
    <location>
        <begin position="1169"/>
        <end position="1190"/>
    </location>
</feature>
<reference evidence="3" key="1">
    <citation type="journal article" date="2021" name="Microbiol. Resour. Announc.">
        <title>LGAAP: Leishmaniinae Genome Assembly and Annotation Pipeline.</title>
        <authorList>
            <person name="Almutairi H."/>
            <person name="Urbaniak M.D."/>
            <person name="Bates M.D."/>
            <person name="Jariyapan N."/>
            <person name="Kwakye-Nuako G."/>
            <person name="Thomaz-Soccol V."/>
            <person name="Al-Salem W.S."/>
            <person name="Dillon R.J."/>
            <person name="Bates P.A."/>
            <person name="Gatherer D."/>
        </authorList>
    </citation>
    <scope>NUCLEOTIDE SEQUENCE [LARGE SCALE GENOMIC DNA]</scope>
</reference>
<sequence>MGGVCSRSKTKSVKRGEDGATGAGASNNIASSLKAPNAGTASIASFNSRRPDADVNGGGVRANVSRPRFSDSASTGTSSSGTRSSNTNTLLNGNDTFLSMDSPSRDKTAKAASGVVTPTSPAAGAASAWLGSGGARPRPMQAGPSYDTYFPPNHDAGMKLGADKYTGVGASPASQINSSGLQSLASSPSENTERARQGDQRRRRGTVPPRSNPIILTDDDTSMVETASSAFATPRELQRTSSSIAGFPDRSSIVSGGSMTSQRPHGYSYYNSSAVGAEYFAMPSSASPPLSATAALLTPPTASTSPSQRRPAQQQIHPFYRRPSTTRTLSDVLVSRQMPTTRSAVSAGTPLTRQSSIAGSDRFQTCRSYNELSSSSIGNLPLAPSLGGVADVEARLLSDSYSASNVGGASAMGRSFHTCRSADTPMTDALRLSPPAAVTQDSAYRTPLARSHSGASVAEAQNASLLQARATSQTPRGTGALLRAPNAKQLYRKHPAGLLSSCGAAPASEGFSVPPSASNVFLDLPSAPASAAVSTSRHSTTTTIPFATGSHGAEKRRGRGKARTAASAASHHWRSFGEAAAPLSARSLSKSSDFSSAPSLTDTPTPTKTGVPTERQVSNTSAAAGPMGANHGSSDRKATWRRKPYAARDDFPPDPNVPPPATLAMAAAATIPPLRVAESTSERTPNQDMKAVILSPTKSKAHDDDSAAAPEGRATQAYTEPSLPSSDAVAAAHGGSAAMPATSSSSSEHSFSVVLSGRRDYDAAEASRGSLAVPPPPQRPRRQSGSRRLRRSSLGAGGGAPSAGPRRNSASLGKAAGREGDAGRAVAATPAVGAGGGARARAMSVSAPAPLMTNRRPWVPNGRRVATTPSRHDLKRSEPITKRAVNATRTSGEASRRSSLDRPSSMLNKSRGRALAFKTSGRAGASALSASAPTVAAPRHSPGSVSGLRLEGKKRRQQAPTSSSVSLSSAPGARKPRAKRAAGAAAAAAAGGGEPLDTDKEESVVEYALFSGDVMEGEVAGAEAARSAGDDSGSALQEAPAASAALPKPPRQCGSEAEDAAQTHPADFRALTETSIAATNTSSEESVFLPLHAEAQLAAPLSSSATGLQRAGDSHSHPWISSEGEGERDAPGADKSSEDDRAAVAAGFARAVEHEAVPSSDGDERGPVSVSTTSGEETATASSSAEWSNARSPAAKYGRTSAPEKEDAVHTGLVASTRDLTSEVAEERAAPDLRSRSSSSASGPYASEVQMATPR</sequence>
<name>A0A836HSD9_9TRYP</name>
<feature type="compositionally biased region" description="Low complexity" evidence="1">
    <location>
        <begin position="298"/>
        <end position="307"/>
    </location>
</feature>
<feature type="compositionally biased region" description="Polar residues" evidence="1">
    <location>
        <begin position="589"/>
        <end position="622"/>
    </location>
</feature>
<feature type="compositionally biased region" description="Polar residues" evidence="1">
    <location>
        <begin position="252"/>
        <end position="262"/>
    </location>
</feature>
<feature type="region of interest" description="Disordered" evidence="1">
    <location>
        <begin position="677"/>
        <end position="751"/>
    </location>
</feature>
<comment type="caution">
    <text evidence="2">The sequence shown here is derived from an EMBL/GenBank/DDBJ whole genome shotgun (WGS) entry which is preliminary data.</text>
</comment>
<dbReference type="RefSeq" id="XP_067181180.1">
    <property type="nucleotide sequence ID" value="XM_067325324.1"/>
</dbReference>
<feature type="compositionally biased region" description="Basic and acidic residues" evidence="1">
    <location>
        <begin position="1125"/>
        <end position="1142"/>
    </location>
</feature>
<feature type="compositionally biased region" description="Basic and acidic residues" evidence="1">
    <location>
        <begin position="191"/>
        <end position="200"/>
    </location>
</feature>
<feature type="compositionally biased region" description="Low complexity" evidence="1">
    <location>
        <begin position="70"/>
        <end position="96"/>
    </location>
</feature>
<dbReference type="KEGG" id="lmat:92517836"/>
<evidence type="ECO:0000313" key="3">
    <source>
        <dbReference type="Proteomes" id="UP000673552"/>
    </source>
</evidence>
<gene>
    <name evidence="2" type="ORF">LSCM1_07977</name>
</gene>
<feature type="compositionally biased region" description="Low complexity" evidence="1">
    <location>
        <begin position="178"/>
        <end position="189"/>
    </location>
</feature>
<feature type="compositionally biased region" description="Basic and acidic residues" evidence="1">
    <location>
        <begin position="1225"/>
        <end position="1235"/>
    </location>
</feature>
<feature type="region of interest" description="Disordered" evidence="1">
    <location>
        <begin position="765"/>
        <end position="824"/>
    </location>
</feature>
<feature type="compositionally biased region" description="Low complexity" evidence="1">
    <location>
        <begin position="962"/>
        <end position="973"/>
    </location>
</feature>
<evidence type="ECO:0000256" key="1">
    <source>
        <dbReference type="SAM" id="MobiDB-lite"/>
    </source>
</evidence>
<dbReference type="AlphaFoldDB" id="A0A836HSD9"/>
<protein>
    <submittedName>
        <fullName evidence="2">Uncharacterized protein</fullName>
    </submittedName>
</protein>
<feature type="region of interest" description="Disordered" evidence="1">
    <location>
        <begin position="531"/>
        <end position="573"/>
    </location>
</feature>
<feature type="compositionally biased region" description="Low complexity" evidence="1">
    <location>
        <begin position="728"/>
        <end position="751"/>
    </location>
</feature>
<organism evidence="2 3">
    <name type="scientific">Leishmania martiniquensis</name>
    <dbReference type="NCBI Taxonomy" id="1580590"/>
    <lineage>
        <taxon>Eukaryota</taxon>
        <taxon>Discoba</taxon>
        <taxon>Euglenozoa</taxon>
        <taxon>Kinetoplastea</taxon>
        <taxon>Metakinetoplastina</taxon>
        <taxon>Trypanosomatida</taxon>
        <taxon>Trypanosomatidae</taxon>
        <taxon>Leishmaniinae</taxon>
        <taxon>Leishmania</taxon>
    </lineage>
</organism>
<feature type="compositionally biased region" description="Polar residues" evidence="1">
    <location>
        <begin position="39"/>
        <end position="48"/>
    </location>
</feature>
<feature type="region of interest" description="Disordered" evidence="1">
    <location>
        <begin position="853"/>
        <end position="911"/>
    </location>
</feature>
<feature type="compositionally biased region" description="Polar residues" evidence="1">
    <location>
        <begin position="716"/>
        <end position="725"/>
    </location>
</feature>
<feature type="compositionally biased region" description="Polar residues" evidence="1">
    <location>
        <begin position="1072"/>
        <end position="1083"/>
    </location>
</feature>
<dbReference type="OrthoDB" id="267542at2759"/>
<proteinExistence type="predicted"/>
<dbReference type="GeneID" id="92517836"/>
<feature type="region of interest" description="Disordered" evidence="1">
    <location>
        <begin position="1"/>
        <end position="149"/>
    </location>
</feature>
<accession>A0A836HSD9</accession>
<feature type="region of interest" description="Disordered" evidence="1">
    <location>
        <begin position="298"/>
        <end position="319"/>
    </location>
</feature>
<feature type="compositionally biased region" description="Basic and acidic residues" evidence="1">
    <location>
        <begin position="870"/>
        <end position="881"/>
    </location>
</feature>
<feature type="region of interest" description="Disordered" evidence="1">
    <location>
        <begin position="924"/>
        <end position="1000"/>
    </location>
</feature>
<feature type="region of interest" description="Disordered" evidence="1">
    <location>
        <begin position="1100"/>
        <end position="1255"/>
    </location>
</feature>
<feature type="compositionally biased region" description="Polar residues" evidence="1">
    <location>
        <begin position="678"/>
        <end position="687"/>
    </location>
</feature>
<dbReference type="EMBL" id="JAFEUZ010000006">
    <property type="protein sequence ID" value="KAG5486723.1"/>
    <property type="molecule type" value="Genomic_DNA"/>
</dbReference>
<keyword evidence="3" id="KW-1185">Reference proteome</keyword>
<evidence type="ECO:0000313" key="2">
    <source>
        <dbReference type="EMBL" id="KAG5486723.1"/>
    </source>
</evidence>
<feature type="compositionally biased region" description="Basic residues" evidence="1">
    <location>
        <begin position="779"/>
        <end position="791"/>
    </location>
</feature>
<feature type="compositionally biased region" description="Basic and acidic residues" evidence="1">
    <location>
        <begin position="1151"/>
        <end position="1166"/>
    </location>
</feature>
<feature type="region of interest" description="Disordered" evidence="1">
    <location>
        <begin position="1020"/>
        <end position="1083"/>
    </location>
</feature>
<feature type="region of interest" description="Disordered" evidence="1">
    <location>
        <begin position="161"/>
        <end position="262"/>
    </location>
</feature>
<reference evidence="3" key="2">
    <citation type="journal article" date="2021" name="Sci. Data">
        <title>Chromosome-scale genome sequencing, assembly and annotation of six genomes from subfamily Leishmaniinae.</title>
        <authorList>
            <person name="Almutairi H."/>
            <person name="Urbaniak M.D."/>
            <person name="Bates M.D."/>
            <person name="Jariyapan N."/>
            <person name="Kwakye-Nuako G."/>
            <person name="Thomaz Soccol V."/>
            <person name="Al-Salem W.S."/>
            <person name="Dillon R.J."/>
            <person name="Bates P.A."/>
            <person name="Gatherer D."/>
        </authorList>
    </citation>
    <scope>NUCLEOTIDE SEQUENCE [LARGE SCALE GENOMIC DNA]</scope>
</reference>
<feature type="region of interest" description="Disordered" evidence="1">
    <location>
        <begin position="589"/>
        <end position="640"/>
    </location>
</feature>